<dbReference type="PROSITE" id="PS50213">
    <property type="entry name" value="FAS1"/>
    <property type="match status" value="1"/>
</dbReference>
<dbReference type="EMBL" id="VIIS01001253">
    <property type="protein sequence ID" value="KAF0300560.1"/>
    <property type="molecule type" value="Genomic_DNA"/>
</dbReference>
<comment type="caution">
    <text evidence="2">The sequence shown here is derived from an EMBL/GenBank/DDBJ whole genome shotgun (WGS) entry which is preliminary data.</text>
</comment>
<dbReference type="OrthoDB" id="6368361at2759"/>
<dbReference type="AlphaFoldDB" id="A0A6A4WA65"/>
<organism evidence="2 3">
    <name type="scientific">Amphibalanus amphitrite</name>
    <name type="common">Striped barnacle</name>
    <name type="synonym">Balanus amphitrite</name>
    <dbReference type="NCBI Taxonomy" id="1232801"/>
    <lineage>
        <taxon>Eukaryota</taxon>
        <taxon>Metazoa</taxon>
        <taxon>Ecdysozoa</taxon>
        <taxon>Arthropoda</taxon>
        <taxon>Crustacea</taxon>
        <taxon>Multicrustacea</taxon>
        <taxon>Cirripedia</taxon>
        <taxon>Thoracica</taxon>
        <taxon>Thoracicalcarea</taxon>
        <taxon>Balanomorpha</taxon>
        <taxon>Balanoidea</taxon>
        <taxon>Balanidae</taxon>
        <taxon>Amphibalaninae</taxon>
        <taxon>Amphibalanus</taxon>
    </lineage>
</organism>
<keyword evidence="3" id="KW-1185">Reference proteome</keyword>
<dbReference type="Gene3D" id="2.30.180.10">
    <property type="entry name" value="FAS1 domain"/>
    <property type="match status" value="2"/>
</dbReference>
<dbReference type="Pfam" id="PF02469">
    <property type="entry name" value="Fasciclin"/>
    <property type="match status" value="2"/>
</dbReference>
<evidence type="ECO:0000259" key="1">
    <source>
        <dbReference type="PROSITE" id="PS50213"/>
    </source>
</evidence>
<dbReference type="PANTHER" id="PTHR10900:SF77">
    <property type="entry name" value="FI19380P1"/>
    <property type="match status" value="1"/>
</dbReference>
<evidence type="ECO:0000313" key="3">
    <source>
        <dbReference type="Proteomes" id="UP000440578"/>
    </source>
</evidence>
<gene>
    <name evidence="2" type="primary">FAS1_2</name>
    <name evidence="2" type="ORF">FJT64_026961</name>
</gene>
<evidence type="ECO:0000313" key="2">
    <source>
        <dbReference type="EMBL" id="KAF0300560.1"/>
    </source>
</evidence>
<proteinExistence type="predicted"/>
<dbReference type="Proteomes" id="UP000440578">
    <property type="component" value="Unassembled WGS sequence"/>
</dbReference>
<sequence length="245" mass="26237">MPYSVASDAPSRSLYLSLTGDGGLERTLTVEGGGTNATVIIPDIDRSNGVIHIIDRFLGIPYQTVAERLSTDPVASLTSSLARESGFTQELKLPEKMTLLLPSDIAWQRLKAQLNTSYNAVFADQKSPEVLAVLKRHLIADEALTIEEMANITAANGSVTTTDGETVKVEHMPGSQEYLIKWRSLQARVLRADEECTNGYIHVIDAVLIGPKDISTPRASAASSAAGSTAASALLMAASWALLRL</sequence>
<dbReference type="GO" id="GO:0005615">
    <property type="term" value="C:extracellular space"/>
    <property type="evidence" value="ECO:0007669"/>
    <property type="project" value="TreeGrafter"/>
</dbReference>
<reference evidence="2 3" key="1">
    <citation type="submission" date="2019-07" db="EMBL/GenBank/DDBJ databases">
        <title>Draft genome assembly of a fouling barnacle, Amphibalanus amphitrite (Darwin, 1854): The first reference genome for Thecostraca.</title>
        <authorList>
            <person name="Kim W."/>
        </authorList>
    </citation>
    <scope>NUCLEOTIDE SEQUENCE [LARGE SCALE GENOMIC DNA]</scope>
    <source>
        <strain evidence="2">SNU_AA5</strain>
        <tissue evidence="2">Soma without cirri and trophi</tissue>
    </source>
</reference>
<dbReference type="InterPro" id="IPR036378">
    <property type="entry name" value="FAS1_dom_sf"/>
</dbReference>
<name>A0A6A4WA65_AMPAM</name>
<dbReference type="InterPro" id="IPR000782">
    <property type="entry name" value="FAS1_domain"/>
</dbReference>
<dbReference type="SUPFAM" id="SSF82153">
    <property type="entry name" value="FAS1 domain"/>
    <property type="match status" value="1"/>
</dbReference>
<feature type="domain" description="FAS1" evidence="1">
    <location>
        <begin position="62"/>
        <end position="208"/>
    </location>
</feature>
<dbReference type="SMART" id="SM00554">
    <property type="entry name" value="FAS1"/>
    <property type="match status" value="1"/>
</dbReference>
<dbReference type="InterPro" id="IPR050904">
    <property type="entry name" value="Adhesion/Biosynth-related"/>
</dbReference>
<dbReference type="PANTHER" id="PTHR10900">
    <property type="entry name" value="PERIOSTIN-RELATED"/>
    <property type="match status" value="1"/>
</dbReference>
<accession>A0A6A4WA65</accession>
<protein>
    <submittedName>
        <fullName evidence="2">Fasciclin-1</fullName>
    </submittedName>
</protein>